<feature type="compositionally biased region" description="Acidic residues" evidence="2">
    <location>
        <begin position="547"/>
        <end position="581"/>
    </location>
</feature>
<dbReference type="Gene3D" id="2.130.10.130">
    <property type="entry name" value="Integrin alpha, N-terminal"/>
    <property type="match status" value="1"/>
</dbReference>
<dbReference type="InterPro" id="IPR013517">
    <property type="entry name" value="FG-GAP"/>
</dbReference>
<dbReference type="PANTHER" id="PTHR44103">
    <property type="entry name" value="PROPROTEIN CONVERTASE P"/>
    <property type="match status" value="1"/>
</dbReference>
<dbReference type="SUPFAM" id="SSF57184">
    <property type="entry name" value="Growth factor receptor domain"/>
    <property type="match status" value="1"/>
</dbReference>
<gene>
    <name evidence="4" type="ORF">TrRE_jg3328</name>
</gene>
<reference evidence="4" key="1">
    <citation type="submission" date="2022-07" db="EMBL/GenBank/DDBJ databases">
        <title>Genome analysis of Parmales, a sister group of diatoms, reveals the evolutionary specialization of diatoms from phago-mixotrophs to photoautotrophs.</title>
        <authorList>
            <person name="Ban H."/>
            <person name="Sato S."/>
            <person name="Yoshikawa S."/>
            <person name="Kazumasa Y."/>
            <person name="Nakamura Y."/>
            <person name="Ichinomiya M."/>
            <person name="Saitoh K."/>
            <person name="Sato N."/>
            <person name="Blanc-Mathieu R."/>
            <person name="Endo H."/>
            <person name="Kuwata A."/>
            <person name="Ogata H."/>
        </authorList>
    </citation>
    <scope>NUCLEOTIDE SEQUENCE</scope>
</reference>
<keyword evidence="1" id="KW-0732">Signal</keyword>
<dbReference type="OrthoDB" id="439917at2759"/>
<evidence type="ECO:0000256" key="3">
    <source>
        <dbReference type="SAM" id="Phobius"/>
    </source>
</evidence>
<feature type="transmembrane region" description="Helical" evidence="3">
    <location>
        <begin position="616"/>
        <end position="633"/>
    </location>
</feature>
<feature type="transmembrane region" description="Helical" evidence="3">
    <location>
        <begin position="415"/>
        <end position="437"/>
    </location>
</feature>
<feature type="transmembrane region" description="Helical" evidence="3">
    <location>
        <begin position="387"/>
        <end position="408"/>
    </location>
</feature>
<dbReference type="PANTHER" id="PTHR44103:SF1">
    <property type="entry name" value="PROPROTEIN CONVERTASE P"/>
    <property type="match status" value="1"/>
</dbReference>
<sequence length="1292" mass="144558">MEPVEYVKDGDIMNPFSHIDAGYVASVAMADFDKDGDLDLVVGTENGGSFWYDNVGNATDPEFRIRRSKDNPIYGTSTGSYSTHAFGDVDGDGDDDLYVVGGNGYAFYYENNSTEDNDGLFFERNLGSSNALNIPKFNNGIPRKFRASYLLKCNCRHKQWAPMMLQEDISKYFPHYSNPVVFPENQLGKPISADNFVVRIKDIDNDGSLELLVLYNGKIKVYDDPRDYRSPTQTYDILQEYDLGATNSHFELADVNGDGWLDVISGYQCAPCPPGSYVPPPPALPVCTPCPKGWYNDLWNQTSCTVGSHGVKVVSPDVEPQVCVEGEVGYYEGATRCYMCPGGGKSCKGRDECGEGRVDPSTLCIKCEDDLFKAMGDSCEPCGAGNLLETVFGIGGLVVFGLIGYKVIRDADGYFFLVGVFDFVQLFLLLTSLGLTLSSGGGVYIVTVTSSSLLHPDFLHLDCWLPGITFEHKFIAFLATLAGLVFGAEALWGRVNVRSKKLRKKFFKEKKVWDDLKSGGGKEEDEELGFGEGGGERKTSDLNPQEDFSESDDDSGISSEDDDEGVEEEEEEEVEEEEEPTIDIPPPSISVQSAPQLMSKANMQKSFLSLRSHRRFVILICTIIQVPFIHYGLKLFSCTPIDEIGGTVLSLDPRVSCQHPSYLLTASLTSAILPIFILGPPLFTLKTLLETFWSKVSYTTSSSDSWGVFYEHYKTGFATLWEPARSLRRTAMAAVISVDKSVLGAVTSSASEVSRKSTFCLLLSLSYLLLLLLLRPYNSRMMTAMDCGTSAIIALAAANNMASDNDQTGVYLLAVAGWAFIGMVGAGMVRERRAEEKRWKREGGKFEKAWLERLKPFDGQELHPKSRDLLDKFITLSTMVEVASMKGRYSKARRLHCSLTVVQASLINSLSKGSGLRDFISRQFCTNASALSTALSRASEFYKGRLGGLKRGGDTKRFEEYMRGCLRVYEHCVNFERTVRRVKEESEERHDFDVTKDCVNEIVMFIENVEEGGIGRWRERVLDTVGSFEVGNFEHFMRLENKLMGKITDKRKREEVKQLSRQRVRELLLKKCDATCRLIEVAFVNSAYRAVYADRVREVYSYLKVWAGDAQGFGLPEDVEDRVRNDGVGRREVKIGRKRSSIFGGKGAQVFPNGRGEEEDPFAKFQRELKEKDDGVVSKKDIEGKVKEEVIVLRREMLALGEKKAEDIDPVEVFGIVKRSKEKLDVWIQASLEALWKYELKALLKGDPVKVKVYQRLQMDCFGARFKFIKQAQKAMDEGKSMLVADDWMTMR</sequence>
<evidence type="ECO:0000256" key="2">
    <source>
        <dbReference type="SAM" id="MobiDB-lite"/>
    </source>
</evidence>
<dbReference type="SMART" id="SM01411">
    <property type="entry name" value="Ephrin_rec_like"/>
    <property type="match status" value="1"/>
</dbReference>
<keyword evidence="5" id="KW-1185">Reference proteome</keyword>
<dbReference type="SUPFAM" id="SSF69318">
    <property type="entry name" value="Integrin alpha N-terminal domain"/>
    <property type="match status" value="1"/>
</dbReference>
<dbReference type="Proteomes" id="UP001165082">
    <property type="component" value="Unassembled WGS sequence"/>
</dbReference>
<name>A0A9W7AJV7_9STRA</name>
<feature type="transmembrane region" description="Helical" evidence="3">
    <location>
        <begin position="759"/>
        <end position="777"/>
    </location>
</feature>
<dbReference type="InterPro" id="IPR028994">
    <property type="entry name" value="Integrin_alpha_N"/>
</dbReference>
<feature type="transmembrane region" description="Helical" evidence="3">
    <location>
        <begin position="810"/>
        <end position="829"/>
    </location>
</feature>
<evidence type="ECO:0000313" key="5">
    <source>
        <dbReference type="Proteomes" id="UP001165082"/>
    </source>
</evidence>
<dbReference type="InterPro" id="IPR009030">
    <property type="entry name" value="Growth_fac_rcpt_cys_sf"/>
</dbReference>
<proteinExistence type="predicted"/>
<feature type="transmembrane region" description="Helical" evidence="3">
    <location>
        <begin position="662"/>
        <end position="685"/>
    </location>
</feature>
<feature type="region of interest" description="Disordered" evidence="2">
    <location>
        <begin position="516"/>
        <end position="591"/>
    </location>
</feature>
<organism evidence="4 5">
    <name type="scientific">Triparma retinervis</name>
    <dbReference type="NCBI Taxonomy" id="2557542"/>
    <lineage>
        <taxon>Eukaryota</taxon>
        <taxon>Sar</taxon>
        <taxon>Stramenopiles</taxon>
        <taxon>Ochrophyta</taxon>
        <taxon>Bolidophyceae</taxon>
        <taxon>Parmales</taxon>
        <taxon>Triparmaceae</taxon>
        <taxon>Triparma</taxon>
    </lineage>
</organism>
<keyword evidence="3" id="KW-0472">Membrane</keyword>
<keyword evidence="3" id="KW-0812">Transmembrane</keyword>
<comment type="caution">
    <text evidence="4">The sequence shown here is derived from an EMBL/GenBank/DDBJ whole genome shotgun (WGS) entry which is preliminary data.</text>
</comment>
<keyword evidence="3" id="KW-1133">Transmembrane helix</keyword>
<evidence type="ECO:0000313" key="4">
    <source>
        <dbReference type="EMBL" id="GMH72236.1"/>
    </source>
</evidence>
<evidence type="ECO:0000256" key="1">
    <source>
        <dbReference type="ARBA" id="ARBA00022729"/>
    </source>
</evidence>
<protein>
    <submittedName>
        <fullName evidence="4">Uncharacterized protein</fullName>
    </submittedName>
</protein>
<dbReference type="EMBL" id="BRXZ01001483">
    <property type="protein sequence ID" value="GMH72236.1"/>
    <property type="molecule type" value="Genomic_DNA"/>
</dbReference>
<accession>A0A9W7AJV7</accession>
<feature type="transmembrane region" description="Helical" evidence="3">
    <location>
        <begin position="474"/>
        <end position="495"/>
    </location>
</feature>
<dbReference type="Pfam" id="PF13517">
    <property type="entry name" value="FG-GAP_3"/>
    <property type="match status" value="2"/>
</dbReference>